<dbReference type="PROSITE" id="PS00108">
    <property type="entry name" value="PROTEIN_KINASE_ST"/>
    <property type="match status" value="1"/>
</dbReference>
<dbReference type="InterPro" id="IPR001245">
    <property type="entry name" value="Ser-Thr/Tyr_kinase_cat_dom"/>
</dbReference>
<gene>
    <name evidence="17" type="ORF">RJ641_030970</name>
</gene>
<dbReference type="PANTHER" id="PTHR47987">
    <property type="entry name" value="OS08G0249100 PROTEIN"/>
    <property type="match status" value="1"/>
</dbReference>
<evidence type="ECO:0000256" key="13">
    <source>
        <dbReference type="PROSITE-ProRule" id="PRU10141"/>
    </source>
</evidence>
<keyword evidence="8 17" id="KW-0418">Kinase</keyword>
<feature type="region of interest" description="Disordered" evidence="15">
    <location>
        <begin position="1"/>
        <end position="36"/>
    </location>
</feature>
<comment type="catalytic activity">
    <reaction evidence="11">
        <text>L-seryl-[protein] + ATP = O-phospho-L-seryl-[protein] + ADP + H(+)</text>
        <dbReference type="Rhea" id="RHEA:17989"/>
        <dbReference type="Rhea" id="RHEA-COMP:9863"/>
        <dbReference type="Rhea" id="RHEA-COMP:11604"/>
        <dbReference type="ChEBI" id="CHEBI:15378"/>
        <dbReference type="ChEBI" id="CHEBI:29999"/>
        <dbReference type="ChEBI" id="CHEBI:30616"/>
        <dbReference type="ChEBI" id="CHEBI:83421"/>
        <dbReference type="ChEBI" id="CHEBI:456216"/>
        <dbReference type="EC" id="2.7.11.1"/>
    </reaction>
</comment>
<evidence type="ECO:0000256" key="3">
    <source>
        <dbReference type="ARBA" id="ARBA00022490"/>
    </source>
</evidence>
<reference evidence="17 18" key="1">
    <citation type="submission" date="2023-12" db="EMBL/GenBank/DDBJ databases">
        <title>A high-quality genome assembly for Dillenia turbinata (Dilleniales).</title>
        <authorList>
            <person name="Chanderbali A."/>
        </authorList>
    </citation>
    <scope>NUCLEOTIDE SEQUENCE [LARGE SCALE GENOMIC DNA]</scope>
    <source>
        <strain evidence="17">LSX21</strain>
        <tissue evidence="17">Leaf</tissue>
    </source>
</reference>
<dbReference type="Gene3D" id="1.10.510.10">
    <property type="entry name" value="Transferase(Phosphotransferase) domain 1"/>
    <property type="match status" value="1"/>
</dbReference>
<evidence type="ECO:0000256" key="14">
    <source>
        <dbReference type="RuleBase" id="RU000304"/>
    </source>
</evidence>
<evidence type="ECO:0000256" key="9">
    <source>
        <dbReference type="ARBA" id="ARBA00022840"/>
    </source>
</evidence>
<sequence length="425" mass="47543">MKETKESCSPNAVFDACSRSGESETVSSKASTSDSESHQLSKPISYWRSLAQFLHKRSKTRLITLPSLRFSKLSKIKSNSMRESTKGALNLDIDACYVKSPWKNFTLSELQRATNNFNDANLIGKGGYAEVYKGRLKDGRLVAIKRLNRGLVDERVGNFLSELGIMAHVNHPNTAQLIGYGVDGGMLLVLELFPHGSLSSLLHGSKEKLDWDIRYKIALGTAEGILYLHECCQRRIIHGDIKSANILLTEDFQAKICDFGLSKWLPEQWTHHIVSRFEGTFGYLAPEYLMHGIVDEKTDVYAFGVLLLELITGRRALDFSKQSLAMWARPLLKHNKVRELVDPALANDYNLQQMNLVVVQLLKGHSGGFEMMRKCRKPSSKKAFDKELLAADEYISAKDFGDLLQTKGIKCAAIEQASSPKAKAL</sequence>
<evidence type="ECO:0000256" key="10">
    <source>
        <dbReference type="ARBA" id="ARBA00047899"/>
    </source>
</evidence>
<dbReference type="SMART" id="SM00220">
    <property type="entry name" value="S_TKc"/>
    <property type="match status" value="1"/>
</dbReference>
<comment type="subunit">
    <text evidence="12">Interacts with ARAC5 and ARAC10.</text>
</comment>
<dbReference type="InterPro" id="IPR000719">
    <property type="entry name" value="Prot_kinase_dom"/>
</dbReference>
<evidence type="ECO:0000259" key="16">
    <source>
        <dbReference type="PROSITE" id="PS50011"/>
    </source>
</evidence>
<dbReference type="GO" id="GO:0051020">
    <property type="term" value="F:GTPase binding"/>
    <property type="evidence" value="ECO:0007669"/>
    <property type="project" value="UniProtKB-ARBA"/>
</dbReference>
<comment type="catalytic activity">
    <reaction evidence="10">
        <text>L-threonyl-[protein] + ATP = O-phospho-L-threonyl-[protein] + ADP + H(+)</text>
        <dbReference type="Rhea" id="RHEA:46608"/>
        <dbReference type="Rhea" id="RHEA-COMP:11060"/>
        <dbReference type="Rhea" id="RHEA-COMP:11605"/>
        <dbReference type="ChEBI" id="CHEBI:15378"/>
        <dbReference type="ChEBI" id="CHEBI:30013"/>
        <dbReference type="ChEBI" id="CHEBI:30616"/>
        <dbReference type="ChEBI" id="CHEBI:61977"/>
        <dbReference type="ChEBI" id="CHEBI:456216"/>
        <dbReference type="EC" id="2.7.11.1"/>
    </reaction>
</comment>
<keyword evidence="5" id="KW-0597">Phosphoprotein</keyword>
<dbReference type="PANTHER" id="PTHR47987:SF12">
    <property type="entry name" value="PROTEIN KINASE FAMILY PROTEIN"/>
    <property type="match status" value="1"/>
</dbReference>
<feature type="binding site" evidence="13">
    <location>
        <position position="145"/>
    </location>
    <ligand>
        <name>ATP</name>
        <dbReference type="ChEBI" id="CHEBI:30616"/>
    </ligand>
</feature>
<evidence type="ECO:0000256" key="4">
    <source>
        <dbReference type="ARBA" id="ARBA00022527"/>
    </source>
</evidence>
<feature type="domain" description="Protein kinase" evidence="16">
    <location>
        <begin position="117"/>
        <end position="395"/>
    </location>
</feature>
<dbReference type="InterPro" id="IPR011009">
    <property type="entry name" value="Kinase-like_dom_sf"/>
</dbReference>
<dbReference type="PROSITE" id="PS00107">
    <property type="entry name" value="PROTEIN_KINASE_ATP"/>
    <property type="match status" value="1"/>
</dbReference>
<dbReference type="GO" id="GO:0005524">
    <property type="term" value="F:ATP binding"/>
    <property type="evidence" value="ECO:0007669"/>
    <property type="project" value="UniProtKB-UniRule"/>
</dbReference>
<evidence type="ECO:0000256" key="2">
    <source>
        <dbReference type="ARBA" id="ARBA00012513"/>
    </source>
</evidence>
<dbReference type="FunFam" id="1.10.510.10:FF:000335">
    <property type="entry name" value="receptor-like cytosolic serine/threonine-protein kinase RBK2"/>
    <property type="match status" value="1"/>
</dbReference>
<evidence type="ECO:0000256" key="12">
    <source>
        <dbReference type="ARBA" id="ARBA00063228"/>
    </source>
</evidence>
<evidence type="ECO:0000256" key="8">
    <source>
        <dbReference type="ARBA" id="ARBA00022777"/>
    </source>
</evidence>
<dbReference type="Gene3D" id="3.30.200.20">
    <property type="entry name" value="Phosphorylase Kinase, domain 1"/>
    <property type="match status" value="1"/>
</dbReference>
<name>A0AAN8VX91_9MAGN</name>
<dbReference type="InterPro" id="IPR008271">
    <property type="entry name" value="Ser/Thr_kinase_AS"/>
</dbReference>
<keyword evidence="18" id="KW-1185">Reference proteome</keyword>
<evidence type="ECO:0000313" key="17">
    <source>
        <dbReference type="EMBL" id="KAK6937462.1"/>
    </source>
</evidence>
<keyword evidence="4 14" id="KW-0723">Serine/threonine-protein kinase</keyword>
<comment type="similarity">
    <text evidence="14">Belongs to the protein kinase superfamily.</text>
</comment>
<protein>
    <recommendedName>
        <fullName evidence="2">non-specific serine/threonine protein kinase</fullName>
        <ecNumber evidence="2">2.7.11.1</ecNumber>
    </recommendedName>
</protein>
<evidence type="ECO:0000256" key="11">
    <source>
        <dbReference type="ARBA" id="ARBA00048679"/>
    </source>
</evidence>
<dbReference type="InterPro" id="IPR046958">
    <property type="entry name" value="RBK1/2/STUNTED"/>
</dbReference>
<evidence type="ECO:0000256" key="15">
    <source>
        <dbReference type="SAM" id="MobiDB-lite"/>
    </source>
</evidence>
<keyword evidence="9 13" id="KW-0067">ATP-binding</keyword>
<accession>A0AAN8VX91</accession>
<dbReference type="AlphaFoldDB" id="A0AAN8VX91"/>
<comment type="caution">
    <text evidence="17">The sequence shown here is derived from an EMBL/GenBank/DDBJ whole genome shotgun (WGS) entry which is preliminary data.</text>
</comment>
<keyword evidence="7 13" id="KW-0547">Nucleotide-binding</keyword>
<dbReference type="SUPFAM" id="SSF56112">
    <property type="entry name" value="Protein kinase-like (PK-like)"/>
    <property type="match status" value="1"/>
</dbReference>
<evidence type="ECO:0000256" key="5">
    <source>
        <dbReference type="ARBA" id="ARBA00022553"/>
    </source>
</evidence>
<dbReference type="EC" id="2.7.11.1" evidence="2"/>
<evidence type="ECO:0000256" key="1">
    <source>
        <dbReference type="ARBA" id="ARBA00004496"/>
    </source>
</evidence>
<proteinExistence type="inferred from homology"/>
<dbReference type="EMBL" id="JBAMMX010000006">
    <property type="protein sequence ID" value="KAK6937462.1"/>
    <property type="molecule type" value="Genomic_DNA"/>
</dbReference>
<evidence type="ECO:0000256" key="7">
    <source>
        <dbReference type="ARBA" id="ARBA00022741"/>
    </source>
</evidence>
<dbReference type="Proteomes" id="UP001370490">
    <property type="component" value="Unassembled WGS sequence"/>
</dbReference>
<organism evidence="17 18">
    <name type="scientific">Dillenia turbinata</name>
    <dbReference type="NCBI Taxonomy" id="194707"/>
    <lineage>
        <taxon>Eukaryota</taxon>
        <taxon>Viridiplantae</taxon>
        <taxon>Streptophyta</taxon>
        <taxon>Embryophyta</taxon>
        <taxon>Tracheophyta</taxon>
        <taxon>Spermatophyta</taxon>
        <taxon>Magnoliopsida</taxon>
        <taxon>eudicotyledons</taxon>
        <taxon>Gunneridae</taxon>
        <taxon>Pentapetalae</taxon>
        <taxon>Dilleniales</taxon>
        <taxon>Dilleniaceae</taxon>
        <taxon>Dillenia</taxon>
    </lineage>
</organism>
<evidence type="ECO:0000256" key="6">
    <source>
        <dbReference type="ARBA" id="ARBA00022679"/>
    </source>
</evidence>
<evidence type="ECO:0000313" key="18">
    <source>
        <dbReference type="Proteomes" id="UP001370490"/>
    </source>
</evidence>
<dbReference type="GO" id="GO:0005737">
    <property type="term" value="C:cytoplasm"/>
    <property type="evidence" value="ECO:0007669"/>
    <property type="project" value="UniProtKB-SubCell"/>
</dbReference>
<comment type="subcellular location">
    <subcellularLocation>
        <location evidence="1">Cytoplasm</location>
    </subcellularLocation>
</comment>
<dbReference type="Pfam" id="PF07714">
    <property type="entry name" value="PK_Tyr_Ser-Thr"/>
    <property type="match status" value="1"/>
</dbReference>
<dbReference type="InterPro" id="IPR017441">
    <property type="entry name" value="Protein_kinase_ATP_BS"/>
</dbReference>
<dbReference type="GO" id="GO:0004674">
    <property type="term" value="F:protein serine/threonine kinase activity"/>
    <property type="evidence" value="ECO:0007669"/>
    <property type="project" value="UniProtKB-KW"/>
</dbReference>
<feature type="compositionally biased region" description="Polar residues" evidence="15">
    <location>
        <begin position="23"/>
        <end position="36"/>
    </location>
</feature>
<dbReference type="PROSITE" id="PS50011">
    <property type="entry name" value="PROTEIN_KINASE_DOM"/>
    <property type="match status" value="1"/>
</dbReference>
<keyword evidence="3" id="KW-0963">Cytoplasm</keyword>
<keyword evidence="6" id="KW-0808">Transferase</keyword>